<feature type="binding site" evidence="6">
    <location>
        <position position="375"/>
    </location>
    <ligand>
        <name>Mg(2+)</name>
        <dbReference type="ChEBI" id="CHEBI:18420"/>
    </ligand>
</feature>
<feature type="region of interest" description="Disordered" evidence="8">
    <location>
        <begin position="692"/>
        <end position="730"/>
    </location>
</feature>
<keyword evidence="1 6" id="KW-0597">Phosphoprotein</keyword>
<organism evidence="13 14">
    <name type="scientific">Shewanella corallii</name>
    <dbReference type="NCBI Taxonomy" id="560080"/>
    <lineage>
        <taxon>Bacteria</taxon>
        <taxon>Pseudomonadati</taxon>
        <taxon>Pseudomonadota</taxon>
        <taxon>Gammaproteobacteria</taxon>
        <taxon>Alteromonadales</taxon>
        <taxon>Shewanellaceae</taxon>
        <taxon>Shewanella</taxon>
    </lineage>
</organism>
<proteinExistence type="inferred from homology"/>
<evidence type="ECO:0000256" key="1">
    <source>
        <dbReference type="ARBA" id="ARBA00022553"/>
    </source>
</evidence>
<dbReference type="Pfam" id="PF13089">
    <property type="entry name" value="PP_kinase_N"/>
    <property type="match status" value="1"/>
</dbReference>
<name>A0ABT0N8C3_9GAMM</name>
<evidence type="ECO:0000259" key="9">
    <source>
        <dbReference type="Pfam" id="PF02503"/>
    </source>
</evidence>
<feature type="domain" description="Polyphosphate kinase C-terminal" evidence="12">
    <location>
        <begin position="333"/>
        <end position="495"/>
    </location>
</feature>
<protein>
    <recommendedName>
        <fullName evidence="6 7">Polyphosphate kinase</fullName>
        <ecNumber evidence="6 7">2.7.4.1</ecNumber>
    </recommendedName>
    <alternativeName>
        <fullName evidence="6">ATP-polyphosphate phosphotransferase</fullName>
    </alternativeName>
    <alternativeName>
        <fullName evidence="6">Polyphosphoric acid kinase</fullName>
    </alternativeName>
</protein>
<dbReference type="InterPro" id="IPR036832">
    <property type="entry name" value="PPK_N_dom_sf"/>
</dbReference>
<dbReference type="SUPFAM" id="SSF140356">
    <property type="entry name" value="PPK N-terminal domain-like"/>
    <property type="match status" value="1"/>
</dbReference>
<dbReference type="SUPFAM" id="SSF56024">
    <property type="entry name" value="Phospholipase D/nuclease"/>
    <property type="match status" value="2"/>
</dbReference>
<gene>
    <name evidence="13" type="primary">ppk1</name>
    <name evidence="6" type="synonym">ppk</name>
    <name evidence="13" type="ORF">L2725_13125</name>
</gene>
<dbReference type="InterPro" id="IPR025200">
    <property type="entry name" value="PPK_C_dom2"/>
</dbReference>
<dbReference type="Gene3D" id="1.20.58.310">
    <property type="entry name" value="Polyphosphate kinase N-terminal domain"/>
    <property type="match status" value="1"/>
</dbReference>
<keyword evidence="5 6" id="KW-0067">ATP-binding</keyword>
<comment type="similarity">
    <text evidence="6 7">Belongs to the polyphosphate kinase 1 (PPK1) family.</text>
</comment>
<dbReference type="Pfam" id="PF13090">
    <property type="entry name" value="PP_kinase_C"/>
    <property type="match status" value="1"/>
</dbReference>
<dbReference type="PANTHER" id="PTHR30218">
    <property type="entry name" value="POLYPHOSPHATE KINASE"/>
    <property type="match status" value="1"/>
</dbReference>
<evidence type="ECO:0000256" key="7">
    <source>
        <dbReference type="RuleBase" id="RU003800"/>
    </source>
</evidence>
<keyword evidence="3 6" id="KW-0547">Nucleotide-binding</keyword>
<evidence type="ECO:0000259" key="11">
    <source>
        <dbReference type="Pfam" id="PF13090"/>
    </source>
</evidence>
<evidence type="ECO:0000259" key="12">
    <source>
        <dbReference type="Pfam" id="PF17941"/>
    </source>
</evidence>
<dbReference type="EC" id="2.7.4.1" evidence="6 7"/>
<dbReference type="InterPro" id="IPR041108">
    <property type="entry name" value="PP_kinase_C_1"/>
</dbReference>
<keyword evidence="6" id="KW-0479">Metal-binding</keyword>
<dbReference type="InterPro" id="IPR024953">
    <property type="entry name" value="PP_kinase_middle"/>
</dbReference>
<comment type="cofactor">
    <cofactor evidence="6">
        <name>Mg(2+)</name>
        <dbReference type="ChEBI" id="CHEBI:18420"/>
    </cofactor>
</comment>
<feature type="domain" description="Polyphosphate kinase N-terminal" evidence="10">
    <location>
        <begin position="10"/>
        <end position="111"/>
    </location>
</feature>
<dbReference type="Gene3D" id="3.30.1840.10">
    <property type="entry name" value="Polyphosphate kinase middle domain"/>
    <property type="match status" value="1"/>
</dbReference>
<keyword evidence="2 6" id="KW-0808">Transferase</keyword>
<feature type="binding site" evidence="6">
    <location>
        <position position="564"/>
    </location>
    <ligand>
        <name>ATP</name>
        <dbReference type="ChEBI" id="CHEBI:30616"/>
    </ligand>
</feature>
<dbReference type="InterPro" id="IPR025198">
    <property type="entry name" value="PPK_N_dom"/>
</dbReference>
<dbReference type="InterPro" id="IPR036830">
    <property type="entry name" value="PP_kinase_middle_dom_sf"/>
</dbReference>
<dbReference type="SUPFAM" id="SSF143724">
    <property type="entry name" value="PHP14-like"/>
    <property type="match status" value="1"/>
</dbReference>
<dbReference type="PIRSF" id="PIRSF015589">
    <property type="entry name" value="PP_kinase"/>
    <property type="match status" value="1"/>
</dbReference>
<dbReference type="Gene3D" id="3.30.870.10">
    <property type="entry name" value="Endonuclease Chain A"/>
    <property type="match status" value="2"/>
</dbReference>
<evidence type="ECO:0000256" key="6">
    <source>
        <dbReference type="HAMAP-Rule" id="MF_00347"/>
    </source>
</evidence>
<feature type="binding site" evidence="6">
    <location>
        <position position="405"/>
    </location>
    <ligand>
        <name>Mg(2+)</name>
        <dbReference type="ChEBI" id="CHEBI:18420"/>
    </ligand>
</feature>
<dbReference type="CDD" id="cd09167">
    <property type="entry name" value="PLDc_EcPPK1_C2_like"/>
    <property type="match status" value="1"/>
</dbReference>
<keyword evidence="6" id="KW-0460">Magnesium</keyword>
<feature type="domain" description="Polyphosphate kinase middle" evidence="9">
    <location>
        <begin position="123"/>
        <end position="305"/>
    </location>
</feature>
<evidence type="ECO:0000256" key="8">
    <source>
        <dbReference type="SAM" id="MobiDB-lite"/>
    </source>
</evidence>
<feature type="binding site" evidence="6">
    <location>
        <position position="468"/>
    </location>
    <ligand>
        <name>ATP</name>
        <dbReference type="ChEBI" id="CHEBI:30616"/>
    </ligand>
</feature>
<keyword evidence="14" id="KW-1185">Reference proteome</keyword>
<dbReference type="Pfam" id="PF17941">
    <property type="entry name" value="PP_kinase_C_1"/>
    <property type="match status" value="1"/>
</dbReference>
<evidence type="ECO:0000313" key="13">
    <source>
        <dbReference type="EMBL" id="MCL2914711.1"/>
    </source>
</evidence>
<feature type="binding site" evidence="6">
    <location>
        <position position="47"/>
    </location>
    <ligand>
        <name>ATP</name>
        <dbReference type="ChEBI" id="CHEBI:30616"/>
    </ligand>
</feature>
<feature type="active site" description="Phosphohistidine intermediate" evidence="6">
    <location>
        <position position="435"/>
    </location>
</feature>
<dbReference type="HAMAP" id="MF_00347">
    <property type="entry name" value="Polyphosphate_kinase"/>
    <property type="match status" value="1"/>
</dbReference>
<keyword evidence="4 6" id="KW-0418">Kinase</keyword>
<dbReference type="Pfam" id="PF02503">
    <property type="entry name" value="PP_kinase"/>
    <property type="match status" value="1"/>
</dbReference>
<dbReference type="PANTHER" id="PTHR30218:SF0">
    <property type="entry name" value="POLYPHOSPHATE KINASE"/>
    <property type="match status" value="1"/>
</dbReference>
<sequence>MTTGSDKLLVEKELSWLSFNERVLQEACDPNVPIVERVRFLGIYSNNMDEFFRVRVAAVRRRLQLGSITSDRDRNRHLLQKIQTKVLALQEKFDAMYAELMRELVRCNIFLVNEQQLSEFHSPWLKKHFRDNLRQHITPLIINRHQDLPMLLRDDTTYLAVSLNSDHQRQYALIEVPTKNVPRFVELPTEQTKRKKHLILLDNVIRHCVHELFSPFFDYNSIEVYSMKITRDAEFDLDDELEHSQLEKMTQALKQRLTAEPVRLVFDRDMPEHMLTMLTDRLGISNTECLVPGGRYHSFKDFIGFPNPGRKYLEHPKLKALKHPLFYKSVNKFDALARQDILLYYPYHRFSHFTELVRQAAYDPAVKFIRINVYRVARQSQIMHSLMEAVKNGKKVTAVVELAARFDEEANIEWSKRLAEAGVRVHHGIPSLKIHSKLCIIGREEEGKTRLYAHIGTGNFNESTARIYTDFSLFTGNQEIASEVAQVFELIEHPYRRYQFNHLMVSPYNVREKIDALIEHEIEKASSRKPAAINLKVNNLVDRALIDKLYQASAAGVKIRLMVRGMCALVPGVKAISDNIQIYSVVDRFLEHARVMHFHHSGENRIFITSADWMKRNLDERIEVGAPILDEALKQTIMDIMAIQFSDNTKNRLINQDQTNPYRTRGNKRKVRSQIAILDYLQQREKKLAELKQEENTEQEIGNDNKHTSEPVIAADKQAGTPLKCQKITP</sequence>
<evidence type="ECO:0000256" key="3">
    <source>
        <dbReference type="ARBA" id="ARBA00022741"/>
    </source>
</evidence>
<comment type="PTM">
    <text evidence="6 7">An intermediate of this reaction is the autophosphorylated ppk in which a phosphate is covalently linked to a histidine residue through a N-P bond.</text>
</comment>
<dbReference type="NCBIfam" id="NF003917">
    <property type="entry name" value="PRK05443.1-1"/>
    <property type="match status" value="1"/>
</dbReference>
<dbReference type="NCBIfam" id="TIGR03705">
    <property type="entry name" value="poly_P_kin"/>
    <property type="match status" value="1"/>
</dbReference>
<dbReference type="RefSeq" id="WP_249249388.1">
    <property type="nucleotide sequence ID" value="NZ_JAKIKT010000005.1"/>
</dbReference>
<evidence type="ECO:0000256" key="4">
    <source>
        <dbReference type="ARBA" id="ARBA00022777"/>
    </source>
</evidence>
<evidence type="ECO:0000313" key="14">
    <source>
        <dbReference type="Proteomes" id="UP001202831"/>
    </source>
</evidence>
<comment type="catalytic activity">
    <reaction evidence="6 7">
        <text>[phosphate](n) + ATP = [phosphate](n+1) + ADP</text>
        <dbReference type="Rhea" id="RHEA:19573"/>
        <dbReference type="Rhea" id="RHEA-COMP:9859"/>
        <dbReference type="Rhea" id="RHEA-COMP:14280"/>
        <dbReference type="ChEBI" id="CHEBI:16838"/>
        <dbReference type="ChEBI" id="CHEBI:30616"/>
        <dbReference type="ChEBI" id="CHEBI:456216"/>
        <dbReference type="EC" id="2.7.4.1"/>
    </reaction>
</comment>
<dbReference type="InterPro" id="IPR003414">
    <property type="entry name" value="PP_kinase"/>
</dbReference>
<feature type="domain" description="Polyphosphate kinase C-terminal" evidence="11">
    <location>
        <begin position="503"/>
        <end position="674"/>
    </location>
</feature>
<evidence type="ECO:0000256" key="2">
    <source>
        <dbReference type="ARBA" id="ARBA00022679"/>
    </source>
</evidence>
<evidence type="ECO:0000256" key="5">
    <source>
        <dbReference type="ARBA" id="ARBA00022840"/>
    </source>
</evidence>
<accession>A0ABT0N8C3</accession>
<reference evidence="13 14" key="1">
    <citation type="submission" date="2022-01" db="EMBL/GenBank/DDBJ databases">
        <title>Whole genome-based taxonomy of the Shewanellaceae.</title>
        <authorList>
            <person name="Martin-Rodriguez A.J."/>
        </authorList>
    </citation>
    <scope>NUCLEOTIDE SEQUENCE [LARGE SCALE GENOMIC DNA]</scope>
    <source>
        <strain evidence="13 14">DSM 21332</strain>
    </source>
</reference>
<dbReference type="Proteomes" id="UP001202831">
    <property type="component" value="Unassembled WGS sequence"/>
</dbReference>
<dbReference type="GO" id="GO:0008976">
    <property type="term" value="F:polyphosphate kinase activity"/>
    <property type="evidence" value="ECO:0007669"/>
    <property type="project" value="UniProtKB-EC"/>
</dbReference>
<comment type="function">
    <text evidence="6 7">Catalyzes the reversible transfer of the terminal phosphate of ATP to form a long-chain polyphosphate (polyP).</text>
</comment>
<feature type="binding site" evidence="6">
    <location>
        <position position="592"/>
    </location>
    <ligand>
        <name>ATP</name>
        <dbReference type="ChEBI" id="CHEBI:30616"/>
    </ligand>
</feature>
<dbReference type="EMBL" id="JAKIKT010000005">
    <property type="protein sequence ID" value="MCL2914711.1"/>
    <property type="molecule type" value="Genomic_DNA"/>
</dbReference>
<evidence type="ECO:0000259" key="10">
    <source>
        <dbReference type="Pfam" id="PF13089"/>
    </source>
</evidence>
<comment type="caution">
    <text evidence="13">The sequence shown here is derived from an EMBL/GenBank/DDBJ whole genome shotgun (WGS) entry which is preliminary data.</text>
</comment>